<evidence type="ECO:0000259" key="1">
    <source>
        <dbReference type="Pfam" id="PF21832"/>
    </source>
</evidence>
<accession>E9SFP2</accession>
<dbReference type="OrthoDB" id="355909at2"/>
<dbReference type="EMBL" id="ADKM02000122">
    <property type="protein sequence ID" value="EGC01837.1"/>
    <property type="molecule type" value="Genomic_DNA"/>
</dbReference>
<feature type="domain" description="DUF7738" evidence="2">
    <location>
        <begin position="4"/>
        <end position="125"/>
    </location>
</feature>
<dbReference type="Proteomes" id="UP000004259">
    <property type="component" value="Unassembled WGS sequence"/>
</dbReference>
<reference evidence="3 4" key="1">
    <citation type="submission" date="2011-02" db="EMBL/GenBank/DDBJ databases">
        <authorList>
            <person name="Nelson K.E."/>
            <person name="Sutton G."/>
            <person name="Torralba M."/>
            <person name="Durkin S."/>
            <person name="Harkins D."/>
            <person name="Montgomery R."/>
            <person name="Ziemer C."/>
            <person name="Klaassens E."/>
            <person name="Ocuiv P."/>
            <person name="Morrison M."/>
        </authorList>
    </citation>
    <scope>NUCLEOTIDE SEQUENCE [LARGE SCALE GENOMIC DNA]</scope>
    <source>
        <strain evidence="3 4">8</strain>
    </source>
</reference>
<dbReference type="InterPro" id="IPR054187">
    <property type="entry name" value="DUF6892"/>
</dbReference>
<evidence type="ECO:0000313" key="3">
    <source>
        <dbReference type="EMBL" id="EGC01837.1"/>
    </source>
</evidence>
<dbReference type="eggNOG" id="COG5620">
    <property type="taxonomic scope" value="Bacteria"/>
</dbReference>
<feature type="domain" description="DUF6892" evidence="1">
    <location>
        <begin position="193"/>
        <end position="326"/>
    </location>
</feature>
<dbReference type="RefSeq" id="WP_002852176.1">
    <property type="nucleotide sequence ID" value="NZ_ADKM02000122.1"/>
</dbReference>
<organism evidence="3 4">
    <name type="scientific">Ruminococcus albus 8</name>
    <dbReference type="NCBI Taxonomy" id="246199"/>
    <lineage>
        <taxon>Bacteria</taxon>
        <taxon>Bacillati</taxon>
        <taxon>Bacillota</taxon>
        <taxon>Clostridia</taxon>
        <taxon>Eubacteriales</taxon>
        <taxon>Oscillospiraceae</taxon>
        <taxon>Ruminococcus</taxon>
    </lineage>
</organism>
<proteinExistence type="predicted"/>
<keyword evidence="4" id="KW-1185">Reference proteome</keyword>
<sequence length="335" mass="38694">MNCIDVLDNAVSINGRVLEFPMSYDEIKELLGEARIVTDGDDEAVHITYYYDELGMEFEGSPSYLSNLKRKKAYKDNDHNIVGLTLYVTGDNVYDFKNGKSEKNYVGNLTVLGKQIDKEETWKSILGYGYQPLLDPGSKEERNIQVSTTIYTEDQGAFYDGERLLKDVIITFEPERPKCEVDYDIKSPIEKCLVFDTFNFKLAVINELMYNQEVLKPYFDIYDYMAYKKAHWNLETDKNIRAAVKYFKELPIPSRLADHVTEINMDGSDEIYMNIAPEWDGRDERFDFNSLSEAELKQFKNLKKILIFGNEKDAAKLRKICDPLGIIVEPLSAIE</sequence>
<dbReference type="InterPro" id="IPR056640">
    <property type="entry name" value="DUF7738"/>
</dbReference>
<evidence type="ECO:0000313" key="4">
    <source>
        <dbReference type="Proteomes" id="UP000004259"/>
    </source>
</evidence>
<evidence type="ECO:0000259" key="2">
    <source>
        <dbReference type="Pfam" id="PF24880"/>
    </source>
</evidence>
<protein>
    <submittedName>
        <fullName evidence="3">Conserved domain protein</fullName>
    </submittedName>
</protein>
<name>E9SFP2_RUMAL</name>
<comment type="caution">
    <text evidence="3">The sequence shown here is derived from an EMBL/GenBank/DDBJ whole genome shotgun (WGS) entry which is preliminary data.</text>
</comment>
<dbReference type="AlphaFoldDB" id="E9SFP2"/>
<gene>
    <name evidence="3" type="ORF">CUS_7840</name>
</gene>
<dbReference type="STRING" id="246199.CUS_7840"/>
<dbReference type="Pfam" id="PF24880">
    <property type="entry name" value="DUF7738"/>
    <property type="match status" value="1"/>
</dbReference>
<dbReference type="Pfam" id="PF21832">
    <property type="entry name" value="DUF6892"/>
    <property type="match status" value="1"/>
</dbReference>